<dbReference type="PROSITE" id="PS51128">
    <property type="entry name" value="ZF_DKSA_2"/>
    <property type="match status" value="1"/>
</dbReference>
<accession>A0A8J3HV71</accession>
<dbReference type="EMBL" id="BNGU01000021">
    <property type="protein sequence ID" value="GHM59609.1"/>
    <property type="molecule type" value="Genomic_DNA"/>
</dbReference>
<dbReference type="InterPro" id="IPR000962">
    <property type="entry name" value="Znf_DskA_TraR"/>
</dbReference>
<evidence type="ECO:0000256" key="3">
    <source>
        <dbReference type="ARBA" id="ARBA00022833"/>
    </source>
</evidence>
<keyword evidence="1" id="KW-0479">Metal-binding</keyword>
<comment type="caution">
    <text evidence="7">The sequence shown here is derived from an EMBL/GenBank/DDBJ whole genome shotgun (WGS) entry which is preliminary data.</text>
</comment>
<evidence type="ECO:0000313" key="8">
    <source>
        <dbReference type="Proteomes" id="UP000637906"/>
    </source>
</evidence>
<feature type="domain" description="Zinc finger DksA/TraR C4-type" evidence="5">
    <location>
        <begin position="95"/>
        <end position="130"/>
    </location>
</feature>
<reference evidence="7 8" key="1">
    <citation type="journal article" date="2021" name="Microb. Ecol.">
        <title>Candidatus Mesenet longicola: Novel Endosymbionts of Brontispa longissima that Induce Cytoplasmic Incompatibility.</title>
        <authorList>
            <person name="Takano S."/>
            <person name="Gotoh Y."/>
            <person name="Hayashi T."/>
        </authorList>
    </citation>
    <scope>NUCLEOTIDE SEQUENCE [LARGE SCALE GENOMIC DNA]</scope>
    <source>
        <strain evidence="7">L5</strain>
    </source>
</reference>
<dbReference type="Gene3D" id="1.20.120.910">
    <property type="entry name" value="DksA, coiled-coil domain"/>
    <property type="match status" value="1"/>
</dbReference>
<dbReference type="AlphaFoldDB" id="A0A8J3HV71"/>
<sequence length="134" mass="15737">MEIELLHNYKPSQDEDYMNPMQLEYFKRKLLSMQSLLTKQTENKISTVLDYKDRDKDIIDMASREHEIGIELETSKRSLESIKKINNALKKIDSGQYGYCEGTGEEIGIERLEIDPLALYCIEEQERQEQLSNK</sequence>
<evidence type="ECO:0000259" key="6">
    <source>
        <dbReference type="Pfam" id="PF21157"/>
    </source>
</evidence>
<evidence type="ECO:0000256" key="4">
    <source>
        <dbReference type="PROSITE-ProRule" id="PRU00510"/>
    </source>
</evidence>
<keyword evidence="3" id="KW-0862">Zinc</keyword>
<evidence type="ECO:0000256" key="1">
    <source>
        <dbReference type="ARBA" id="ARBA00022723"/>
    </source>
</evidence>
<dbReference type="SUPFAM" id="SSF57716">
    <property type="entry name" value="Glucocorticoid receptor-like (DNA-binding domain)"/>
    <property type="match status" value="1"/>
</dbReference>
<name>A0A8J3HV71_9RICK</name>
<dbReference type="SUPFAM" id="SSF109635">
    <property type="entry name" value="DnaK suppressor protein DksA, alpha-hairpin domain"/>
    <property type="match status" value="1"/>
</dbReference>
<feature type="zinc finger region" description="dksA C4-type" evidence="4">
    <location>
        <begin position="100"/>
        <end position="124"/>
    </location>
</feature>
<proteinExistence type="predicted"/>
<dbReference type="PANTHER" id="PTHR33823:SF2">
    <property type="entry name" value="RNA POLYMERASE-BINDING TRANSCRIPTION FACTOR DKSA"/>
    <property type="match status" value="1"/>
</dbReference>
<organism evidence="7 8">
    <name type="scientific">Candidatus Mesenet longicola</name>
    <dbReference type="NCBI Taxonomy" id="1892558"/>
    <lineage>
        <taxon>Bacteria</taxon>
        <taxon>Pseudomonadati</taxon>
        <taxon>Pseudomonadota</taxon>
        <taxon>Alphaproteobacteria</taxon>
        <taxon>Rickettsiales</taxon>
        <taxon>Anaplasmataceae</taxon>
        <taxon>Candidatus Mesenet</taxon>
    </lineage>
</organism>
<dbReference type="Proteomes" id="UP000637906">
    <property type="component" value="Unassembled WGS sequence"/>
</dbReference>
<dbReference type="PANTHER" id="PTHR33823">
    <property type="entry name" value="RNA POLYMERASE-BINDING TRANSCRIPTION FACTOR DKSA-RELATED"/>
    <property type="match status" value="1"/>
</dbReference>
<evidence type="ECO:0000313" key="7">
    <source>
        <dbReference type="EMBL" id="GHM59609.1"/>
    </source>
</evidence>
<evidence type="ECO:0000259" key="5">
    <source>
        <dbReference type="Pfam" id="PF01258"/>
    </source>
</evidence>
<gene>
    <name evidence="7" type="primary">dksA</name>
    <name evidence="7" type="ORF">sL5_06020</name>
</gene>
<dbReference type="Pfam" id="PF21157">
    <property type="entry name" value="DksA_N"/>
    <property type="match status" value="1"/>
</dbReference>
<dbReference type="Pfam" id="PF01258">
    <property type="entry name" value="zf-dskA_traR"/>
    <property type="match status" value="1"/>
</dbReference>
<feature type="domain" description="DnaK suppressor protein DksA N-terminal" evidence="6">
    <location>
        <begin position="22"/>
        <end position="92"/>
    </location>
</feature>
<dbReference type="GO" id="GO:0008270">
    <property type="term" value="F:zinc ion binding"/>
    <property type="evidence" value="ECO:0007669"/>
    <property type="project" value="UniProtKB-KW"/>
</dbReference>
<protein>
    <submittedName>
        <fullName evidence="7">RNA polymerase-binding transcription factor DksA</fullName>
    </submittedName>
</protein>
<keyword evidence="8" id="KW-1185">Reference proteome</keyword>
<dbReference type="InterPro" id="IPR048489">
    <property type="entry name" value="DksA_N"/>
</dbReference>
<evidence type="ECO:0000256" key="2">
    <source>
        <dbReference type="ARBA" id="ARBA00022771"/>
    </source>
</evidence>
<keyword evidence="2" id="KW-0863">Zinc-finger</keyword>
<dbReference type="InterPro" id="IPR037187">
    <property type="entry name" value="DnaK_N"/>
</dbReference>